<keyword evidence="5 8" id="KW-0677">Repeat</keyword>
<evidence type="ECO:0000256" key="9">
    <source>
        <dbReference type="NCBIfam" id="TIGR03303"/>
    </source>
</evidence>
<comment type="subcellular location">
    <subcellularLocation>
        <location evidence="8">Cell outer membrane</location>
    </subcellularLocation>
    <subcellularLocation>
        <location evidence="1">Membrane</location>
    </subcellularLocation>
</comment>
<gene>
    <name evidence="8 11" type="primary">bamA</name>
    <name evidence="11" type="ORF">KAK11_06090</name>
</gene>
<comment type="subunit">
    <text evidence="8">Part of the Bam complex.</text>
</comment>
<feature type="chain" id="PRO_5044937249" description="Outer membrane protein assembly factor BamA" evidence="8">
    <location>
        <begin position="31"/>
        <end position="781"/>
    </location>
</feature>
<feature type="domain" description="POTRA" evidence="10">
    <location>
        <begin position="357"/>
        <end position="431"/>
    </location>
</feature>
<protein>
    <recommendedName>
        <fullName evidence="8 9">Outer membrane protein assembly factor BamA</fullName>
    </recommendedName>
</protein>
<evidence type="ECO:0000256" key="2">
    <source>
        <dbReference type="ARBA" id="ARBA00022452"/>
    </source>
</evidence>
<dbReference type="Proteomes" id="UP000672097">
    <property type="component" value="Unassembled WGS sequence"/>
</dbReference>
<dbReference type="Pfam" id="PF07244">
    <property type="entry name" value="POTRA"/>
    <property type="match status" value="5"/>
</dbReference>
<organism evidence="11 12">
    <name type="scientific">Ideonella paludis</name>
    <dbReference type="NCBI Taxonomy" id="1233411"/>
    <lineage>
        <taxon>Bacteria</taxon>
        <taxon>Pseudomonadati</taxon>
        <taxon>Pseudomonadota</taxon>
        <taxon>Betaproteobacteria</taxon>
        <taxon>Burkholderiales</taxon>
        <taxon>Sphaerotilaceae</taxon>
        <taxon>Ideonella</taxon>
    </lineage>
</organism>
<evidence type="ECO:0000256" key="1">
    <source>
        <dbReference type="ARBA" id="ARBA00004370"/>
    </source>
</evidence>
<dbReference type="Gene3D" id="3.10.20.310">
    <property type="entry name" value="membrane protein fhac"/>
    <property type="match status" value="5"/>
</dbReference>
<evidence type="ECO:0000256" key="8">
    <source>
        <dbReference type="HAMAP-Rule" id="MF_01430"/>
    </source>
</evidence>
<feature type="domain" description="POTRA" evidence="10">
    <location>
        <begin position="102"/>
        <end position="182"/>
    </location>
</feature>
<keyword evidence="7 8" id="KW-0998">Cell outer membrane</keyword>
<proteinExistence type="inferred from homology"/>
<evidence type="ECO:0000313" key="12">
    <source>
        <dbReference type="Proteomes" id="UP000672097"/>
    </source>
</evidence>
<accession>A0ABS5DUR8</accession>
<evidence type="ECO:0000259" key="10">
    <source>
        <dbReference type="PROSITE" id="PS51779"/>
    </source>
</evidence>
<name>A0ABS5DUR8_9BURK</name>
<keyword evidence="2 8" id="KW-1134">Transmembrane beta strand</keyword>
<feature type="domain" description="POTRA" evidence="10">
    <location>
        <begin position="34"/>
        <end position="101"/>
    </location>
</feature>
<evidence type="ECO:0000256" key="7">
    <source>
        <dbReference type="ARBA" id="ARBA00023237"/>
    </source>
</evidence>
<keyword evidence="3 8" id="KW-0812">Transmembrane</keyword>
<keyword evidence="12" id="KW-1185">Reference proteome</keyword>
<sequence precursor="true">MPSFFNPNSLRPIPALVALVCAAQALPALAAEPFQIRDIRIEGLQRGDPGSVFGALPFRVGDTYTDDKGAAALRALFATGLFKDVRLDIDDKVVVVVVDERSIVASVNFVGLREFDKDQLVKALKENGVGEGLPFDKAVVDRAEQEIKRQYLSKSLYGAEVVTTATPIERNRVDVTFTVVEGDVAKIKEIRILGAKAFSESTLLGELDLTVGGWLTWYTKTDRYARSKLNADLEKLRSYYLNRGYLEFDVKSTQVTISPDKQDISINITIDEGQPYVVTSVRLEGDYLGREQDFRQRVLVQPGQAYRGDDVTATQRQFTDHYGTYGYAFARVEPRTEIDRKTGQVAVVLQGVPGQRVNVRRISVAGNTVTRDEVIRREFRQLESSWYDGAKIKLSRDRVERLGFFNEVTVDTNEVPGAPDQVDLAFNVTEKATGSLLLAAGYSQTDKLTISVSVQKENIFGSGNRLGLDVNTGKTSRNLVVSTTDPYFTDDGVSRTLDLYYKTSRPLNSLAEEFQLATAGTAIRFGVPFTEYDTVFMGIGAEQNIIGTASGLPQSYVLHRNQYGSHSLSIPLTVGWARDERDNPITPTRGSYKRLNLDMSLLGDLRYARLNAQYQQYIGLPWKLTLGLNGEVGLGYGIMGRSYPTFKNFTGGGLGSVRVFEQGSFGGVDITGAYDGGSRKLNLNAELYVPVPGSGNDKSLRIFGFADAGNVWRTQNNLGAQTLNNEERGQTNSLSDLRASAGIGLSWISPVGPLKLSYGTPLRSFKGDKIQRFQFQIGSAF</sequence>
<evidence type="ECO:0000256" key="3">
    <source>
        <dbReference type="ARBA" id="ARBA00022692"/>
    </source>
</evidence>
<keyword evidence="6 8" id="KW-0472">Membrane</keyword>
<evidence type="ECO:0000256" key="6">
    <source>
        <dbReference type="ARBA" id="ARBA00023136"/>
    </source>
</evidence>
<dbReference type="HAMAP" id="MF_01430">
    <property type="entry name" value="OM_assembly_BamA"/>
    <property type="match status" value="1"/>
</dbReference>
<dbReference type="Gene3D" id="2.40.160.50">
    <property type="entry name" value="membrane protein fhac: a member of the omp85/tpsb transporter family"/>
    <property type="match status" value="1"/>
</dbReference>
<dbReference type="EMBL" id="JAGQDG010000002">
    <property type="protein sequence ID" value="MBQ0934892.1"/>
    <property type="molecule type" value="Genomic_DNA"/>
</dbReference>
<dbReference type="InterPro" id="IPR039910">
    <property type="entry name" value="D15-like"/>
</dbReference>
<evidence type="ECO:0000313" key="11">
    <source>
        <dbReference type="EMBL" id="MBQ0934892.1"/>
    </source>
</evidence>
<evidence type="ECO:0000256" key="5">
    <source>
        <dbReference type="ARBA" id="ARBA00022737"/>
    </source>
</evidence>
<dbReference type="NCBIfam" id="TIGR03303">
    <property type="entry name" value="OM_YaeT"/>
    <property type="match status" value="1"/>
</dbReference>
<feature type="signal peptide" evidence="8">
    <location>
        <begin position="1"/>
        <end position="30"/>
    </location>
</feature>
<evidence type="ECO:0000256" key="4">
    <source>
        <dbReference type="ARBA" id="ARBA00022729"/>
    </source>
</evidence>
<dbReference type="PANTHER" id="PTHR12815:SF23">
    <property type="entry name" value="OUTER MEMBRANE PROTEIN ASSEMBLY FACTOR BAMA"/>
    <property type="match status" value="1"/>
</dbReference>
<dbReference type="InterPro" id="IPR000184">
    <property type="entry name" value="Bac_surfAg_D15"/>
</dbReference>
<comment type="caution">
    <text evidence="11">The sequence shown here is derived from an EMBL/GenBank/DDBJ whole genome shotgun (WGS) entry which is preliminary data.</text>
</comment>
<dbReference type="InterPro" id="IPR034746">
    <property type="entry name" value="POTRA"/>
</dbReference>
<dbReference type="InterPro" id="IPR010827">
    <property type="entry name" value="BamA/TamA_POTRA"/>
</dbReference>
<feature type="domain" description="POTRA" evidence="10">
    <location>
        <begin position="185"/>
        <end position="273"/>
    </location>
</feature>
<dbReference type="RefSeq" id="WP_210807282.1">
    <property type="nucleotide sequence ID" value="NZ_JAGQDG010000002.1"/>
</dbReference>
<comment type="similarity">
    <text evidence="8">Belongs to the BamA family.</text>
</comment>
<comment type="function">
    <text evidence="8">Part of the outer membrane protein assembly complex, which is involved in assembly and insertion of beta-barrel proteins into the outer membrane.</text>
</comment>
<reference evidence="11 12" key="1">
    <citation type="submission" date="2021-04" db="EMBL/GenBank/DDBJ databases">
        <title>The genome sequence of type strain Ideonella paludis KCTC 32238.</title>
        <authorList>
            <person name="Liu Y."/>
        </authorList>
    </citation>
    <scope>NUCLEOTIDE SEQUENCE [LARGE SCALE GENOMIC DNA]</scope>
    <source>
        <strain evidence="11 12">KCTC 32238</strain>
    </source>
</reference>
<dbReference type="PROSITE" id="PS51779">
    <property type="entry name" value="POTRA"/>
    <property type="match status" value="4"/>
</dbReference>
<dbReference type="PIRSF" id="PIRSF006076">
    <property type="entry name" value="OM_assembly_OMP85"/>
    <property type="match status" value="1"/>
</dbReference>
<dbReference type="InterPro" id="IPR023707">
    <property type="entry name" value="OM_assembly_BamA"/>
</dbReference>
<dbReference type="Pfam" id="PF01103">
    <property type="entry name" value="Omp85"/>
    <property type="match status" value="1"/>
</dbReference>
<keyword evidence="4 8" id="KW-0732">Signal</keyword>
<dbReference type="PANTHER" id="PTHR12815">
    <property type="entry name" value="SORTING AND ASSEMBLY MACHINERY SAMM50 PROTEIN FAMILY MEMBER"/>
    <property type="match status" value="1"/>
</dbReference>